<feature type="transmembrane region" description="Helical" evidence="1">
    <location>
        <begin position="20"/>
        <end position="40"/>
    </location>
</feature>
<protein>
    <submittedName>
        <fullName evidence="2">Uncharacterized protein</fullName>
    </submittedName>
</protein>
<dbReference type="AlphaFoldDB" id="A0A069QFW8"/>
<evidence type="ECO:0000313" key="3">
    <source>
        <dbReference type="Proteomes" id="UP000027442"/>
    </source>
</evidence>
<gene>
    <name evidence="2" type="ORF">HMPREF1991_02968</name>
</gene>
<dbReference type="EMBL" id="JNGW01000129">
    <property type="protein sequence ID" value="KDR50944.1"/>
    <property type="molecule type" value="Genomic_DNA"/>
</dbReference>
<dbReference type="HOGENOM" id="CLU_3220155_0_0_10"/>
<keyword evidence="1" id="KW-0812">Transmembrane</keyword>
<accession>A0A069QFW8</accession>
<evidence type="ECO:0000256" key="1">
    <source>
        <dbReference type="SAM" id="Phobius"/>
    </source>
</evidence>
<sequence>MQMRFIVFAYLCKYKNKYFLLKYMLLTHLIFSFCPDLHFFCVSL</sequence>
<dbReference type="Proteomes" id="UP000027442">
    <property type="component" value="Unassembled WGS sequence"/>
</dbReference>
<evidence type="ECO:0000313" key="2">
    <source>
        <dbReference type="EMBL" id="KDR50944.1"/>
    </source>
</evidence>
<reference evidence="2 3" key="1">
    <citation type="submission" date="2013-08" db="EMBL/GenBank/DDBJ databases">
        <authorList>
            <person name="Weinstock G."/>
            <person name="Sodergren E."/>
            <person name="Wylie T."/>
            <person name="Fulton L."/>
            <person name="Fulton R."/>
            <person name="Fronick C."/>
            <person name="O'Laughlin M."/>
            <person name="Godfrey J."/>
            <person name="Miner T."/>
            <person name="Herter B."/>
            <person name="Appelbaum E."/>
            <person name="Cordes M."/>
            <person name="Lek S."/>
            <person name="Wollam A."/>
            <person name="Pepin K.H."/>
            <person name="Palsikar V.B."/>
            <person name="Mitreva M."/>
            <person name="Wilson R.K."/>
        </authorList>
    </citation>
    <scope>NUCLEOTIDE SEQUENCE [LARGE SCALE GENOMIC DNA]</scope>
    <source>
        <strain evidence="2 3">ATCC 15930</strain>
    </source>
</reference>
<comment type="caution">
    <text evidence="2">The sequence shown here is derived from an EMBL/GenBank/DDBJ whole genome shotgun (WGS) entry which is preliminary data.</text>
</comment>
<organism evidence="2 3">
    <name type="scientific">Hoylesella loescheii DSM 19665 = JCM 12249 = ATCC 15930</name>
    <dbReference type="NCBI Taxonomy" id="1122985"/>
    <lineage>
        <taxon>Bacteria</taxon>
        <taxon>Pseudomonadati</taxon>
        <taxon>Bacteroidota</taxon>
        <taxon>Bacteroidia</taxon>
        <taxon>Bacteroidales</taxon>
        <taxon>Prevotellaceae</taxon>
        <taxon>Hoylesella</taxon>
    </lineage>
</organism>
<keyword evidence="1" id="KW-1133">Transmembrane helix</keyword>
<keyword evidence="1" id="KW-0472">Membrane</keyword>
<name>A0A069QFW8_HOYLO</name>
<keyword evidence="3" id="KW-1185">Reference proteome</keyword>
<proteinExistence type="predicted"/>